<organism evidence="1 2">
    <name type="scientific">Candidatus Daviesbacteria bacterium GW2011_GWB1_41_5</name>
    <dbReference type="NCBI Taxonomy" id="1618429"/>
    <lineage>
        <taxon>Bacteria</taxon>
        <taxon>Candidatus Daviesiibacteriota</taxon>
    </lineage>
</organism>
<reference evidence="1 2" key="1">
    <citation type="journal article" date="2015" name="Nature">
        <title>rRNA introns, odd ribosomes, and small enigmatic genomes across a large radiation of phyla.</title>
        <authorList>
            <person name="Brown C.T."/>
            <person name="Hug L.A."/>
            <person name="Thomas B.C."/>
            <person name="Sharon I."/>
            <person name="Castelle C.J."/>
            <person name="Singh A."/>
            <person name="Wilkins M.J."/>
            <person name="Williams K.H."/>
            <person name="Banfield J.F."/>
        </authorList>
    </citation>
    <scope>NUCLEOTIDE SEQUENCE [LARGE SCALE GENOMIC DNA]</scope>
</reference>
<name>A0A0G0WE61_9BACT</name>
<proteinExistence type="predicted"/>
<sequence>MNTKLKEKQNVLGQVVRPKIEESFDIPEEKLKEPLFEEGAVVRCFCFGCGISTEITAEGAIHLAEKAEADVPLSWEGFYFVSEECIVCGKDFKRVSFKKNS</sequence>
<accession>A0A0G0WE61</accession>
<protein>
    <submittedName>
        <fullName evidence="1">Uncharacterized protein</fullName>
    </submittedName>
</protein>
<dbReference type="Proteomes" id="UP000034753">
    <property type="component" value="Unassembled WGS sequence"/>
</dbReference>
<dbReference type="EMBL" id="LCBN01000080">
    <property type="protein sequence ID" value="KKS11215.1"/>
    <property type="molecule type" value="Genomic_DNA"/>
</dbReference>
<evidence type="ECO:0000313" key="2">
    <source>
        <dbReference type="Proteomes" id="UP000034753"/>
    </source>
</evidence>
<gene>
    <name evidence="1" type="ORF">UU67_C0080G0001</name>
</gene>
<evidence type="ECO:0000313" key="1">
    <source>
        <dbReference type="EMBL" id="KKS11215.1"/>
    </source>
</evidence>
<dbReference type="AlphaFoldDB" id="A0A0G0WE61"/>
<comment type="caution">
    <text evidence="1">The sequence shown here is derived from an EMBL/GenBank/DDBJ whole genome shotgun (WGS) entry which is preliminary data.</text>
</comment>